<dbReference type="Gene3D" id="1.10.10.60">
    <property type="entry name" value="Homeodomain-like"/>
    <property type="match status" value="1"/>
</dbReference>
<dbReference type="Proteomes" id="UP000823674">
    <property type="component" value="Chromosome A09"/>
</dbReference>
<feature type="compositionally biased region" description="Acidic residues" evidence="5">
    <location>
        <begin position="287"/>
        <end position="299"/>
    </location>
</feature>
<dbReference type="SUPFAM" id="SSF109715">
    <property type="entry name" value="DEK C-terminal domain"/>
    <property type="match status" value="1"/>
</dbReference>
<feature type="compositionally biased region" description="Basic and acidic residues" evidence="5">
    <location>
        <begin position="392"/>
        <end position="409"/>
    </location>
</feature>
<comment type="subcellular location">
    <subcellularLocation>
        <location evidence="1">Nucleus</location>
    </subcellularLocation>
</comment>
<keyword evidence="4" id="KW-0539">Nucleus</keyword>
<feature type="compositionally biased region" description="Acidic residues" evidence="5">
    <location>
        <begin position="464"/>
        <end position="473"/>
    </location>
</feature>
<evidence type="ECO:0000256" key="3">
    <source>
        <dbReference type="ARBA" id="ARBA00023125"/>
    </source>
</evidence>
<feature type="region of interest" description="Disordered" evidence="5">
    <location>
        <begin position="227"/>
        <end position="409"/>
    </location>
</feature>
<dbReference type="InterPro" id="IPR014876">
    <property type="entry name" value="DEK_C"/>
</dbReference>
<accession>A0ABQ7L6E8</accession>
<keyword evidence="3" id="KW-0238">DNA-binding</keyword>
<feature type="compositionally biased region" description="Basic and acidic residues" evidence="5">
    <location>
        <begin position="316"/>
        <end position="342"/>
    </location>
</feature>
<evidence type="ECO:0000313" key="8">
    <source>
        <dbReference type="Proteomes" id="UP000823674"/>
    </source>
</evidence>
<dbReference type="EMBL" id="JADBGQ010000008">
    <property type="protein sequence ID" value="KAG5382147.1"/>
    <property type="molecule type" value="Genomic_DNA"/>
</dbReference>
<evidence type="ECO:0000256" key="5">
    <source>
        <dbReference type="SAM" id="MobiDB-lite"/>
    </source>
</evidence>
<name>A0ABQ7L6E8_BRACM</name>
<dbReference type="PROSITE" id="PS51998">
    <property type="entry name" value="DEK_C"/>
    <property type="match status" value="1"/>
</dbReference>
<dbReference type="Pfam" id="PF08766">
    <property type="entry name" value="DEK_C"/>
    <property type="match status" value="1"/>
</dbReference>
<feature type="compositionally biased region" description="Basic and acidic residues" evidence="5">
    <location>
        <begin position="535"/>
        <end position="549"/>
    </location>
</feature>
<feature type="compositionally biased region" description="Acidic residues" evidence="5">
    <location>
        <begin position="53"/>
        <end position="66"/>
    </location>
</feature>
<organism evidence="7 8">
    <name type="scientific">Brassica rapa subsp. trilocularis</name>
    <dbReference type="NCBI Taxonomy" id="1813537"/>
    <lineage>
        <taxon>Eukaryota</taxon>
        <taxon>Viridiplantae</taxon>
        <taxon>Streptophyta</taxon>
        <taxon>Embryophyta</taxon>
        <taxon>Tracheophyta</taxon>
        <taxon>Spermatophyta</taxon>
        <taxon>Magnoliopsida</taxon>
        <taxon>eudicotyledons</taxon>
        <taxon>Gunneridae</taxon>
        <taxon>Pentapetalae</taxon>
        <taxon>rosids</taxon>
        <taxon>malvids</taxon>
        <taxon>Brassicales</taxon>
        <taxon>Brassicaceae</taxon>
        <taxon>Brassiceae</taxon>
        <taxon>Brassica</taxon>
    </lineage>
</organism>
<feature type="region of interest" description="Disordered" evidence="5">
    <location>
        <begin position="444"/>
        <end position="549"/>
    </location>
</feature>
<feature type="compositionally biased region" description="Acidic residues" evidence="5">
    <location>
        <begin position="491"/>
        <end position="506"/>
    </location>
</feature>
<feature type="region of interest" description="Disordered" evidence="5">
    <location>
        <begin position="1"/>
        <end position="112"/>
    </location>
</feature>
<feature type="compositionally biased region" description="Basic and acidic residues" evidence="5">
    <location>
        <begin position="369"/>
        <end position="378"/>
    </location>
</feature>
<keyword evidence="8" id="KW-1185">Reference proteome</keyword>
<evidence type="ECO:0000256" key="2">
    <source>
        <dbReference type="ARBA" id="ARBA00022853"/>
    </source>
</evidence>
<evidence type="ECO:0000259" key="6">
    <source>
        <dbReference type="PROSITE" id="PS51998"/>
    </source>
</evidence>
<feature type="compositionally biased region" description="Basic and acidic residues" evidence="5">
    <location>
        <begin position="1"/>
        <end position="10"/>
    </location>
</feature>
<feature type="compositionally biased region" description="Basic residues" evidence="5">
    <location>
        <begin position="234"/>
        <end position="245"/>
    </location>
</feature>
<dbReference type="InterPro" id="IPR044198">
    <property type="entry name" value="DEK"/>
</dbReference>
<protein>
    <recommendedName>
        <fullName evidence="6">DEK-C domain-containing protein</fullName>
    </recommendedName>
</protein>
<evidence type="ECO:0000256" key="1">
    <source>
        <dbReference type="ARBA" id="ARBA00004123"/>
    </source>
</evidence>
<feature type="domain" description="DEK-C" evidence="6">
    <location>
        <begin position="406"/>
        <end position="461"/>
    </location>
</feature>
<feature type="compositionally biased region" description="Basic and acidic residues" evidence="5">
    <location>
        <begin position="478"/>
        <end position="490"/>
    </location>
</feature>
<keyword evidence="2" id="KW-0156">Chromatin regulator</keyword>
<evidence type="ECO:0000256" key="4">
    <source>
        <dbReference type="ARBA" id="ARBA00023242"/>
    </source>
</evidence>
<feature type="compositionally biased region" description="Acidic residues" evidence="5">
    <location>
        <begin position="267"/>
        <end position="280"/>
    </location>
</feature>
<comment type="caution">
    <text evidence="7">The sequence shown here is derived from an EMBL/GenBank/DDBJ whole genome shotgun (WGS) entry which is preliminary data.</text>
</comment>
<reference evidence="7 8" key="1">
    <citation type="submission" date="2021-03" db="EMBL/GenBank/DDBJ databases">
        <authorList>
            <person name="King G.J."/>
            <person name="Bancroft I."/>
            <person name="Baten A."/>
            <person name="Bloomfield J."/>
            <person name="Borpatragohain P."/>
            <person name="He Z."/>
            <person name="Irish N."/>
            <person name="Irwin J."/>
            <person name="Liu K."/>
            <person name="Mauleon R.P."/>
            <person name="Moore J."/>
            <person name="Morris R."/>
            <person name="Ostergaard L."/>
            <person name="Wang B."/>
            <person name="Wells R."/>
        </authorList>
    </citation>
    <scope>NUCLEOTIDE SEQUENCE [LARGE SCALE GENOMIC DNA]</scope>
    <source>
        <strain evidence="7">R-o-18</strain>
        <tissue evidence="7">Leaf</tissue>
    </source>
</reference>
<dbReference type="PANTHER" id="PTHR13468:SF10">
    <property type="entry name" value="DEK DOMAIN-CONTAINING CHROMATIN-ASSOCIATED PROTEIN 2"/>
    <property type="match status" value="1"/>
</dbReference>
<sequence>MATETLDEKTPGAGSPAKEELGVGDASKVAEVADPPRNDDAEKKEEAESKEGELEDKEDVKDEEGEGSGSKKEAVTPISDRPTRERKQVERFSSSGPVRVTPSKSVSIEKGRGTPLKEIPNVAHNLSKRKADDNLMLLHTILYGKKAKAQMVKKNIGQFSGFAWSEKEEEKQRARLKEKLDKCIKEKLIFFCDVLDIPVNRSNIKKEELAVKVLEFLESPKATRDVILADREKQAKKRKSTQRKGKSGESSETPAKRKRQTKKLDQPEAEEGKDEGDSDSEGTKDANEDDDSAREEEESDHEKAGTEDEKDEAEDEKPSDKKISSKKTEEKSSGTKGKDKQASAKGSKKSGEKSSKRVAKSTSSPAKKQKVDHEESSKGKSKKQSTKTQAKGTKEKGKAIKKGKAEPTREEMLEVVSKMLQEVDFNTATLSDILKKLSKHFGVDLSHRKPEVKAVITDAISAMTDEEDEEENSEAGSDGEKEEEKKAEAESDKEEEEEKDEEEEKAEAESDKEKEEEEKAEAESDKEKEEEEKAEAESDKEKEEEKPKD</sequence>
<gene>
    <name evidence="7" type="primary">A09p009140.1_BraROA</name>
    <name evidence="7" type="ORF">IGI04_033617</name>
</gene>
<dbReference type="PANTHER" id="PTHR13468">
    <property type="entry name" value="DEK PROTEIN"/>
    <property type="match status" value="1"/>
</dbReference>
<proteinExistence type="predicted"/>
<evidence type="ECO:0000313" key="7">
    <source>
        <dbReference type="EMBL" id="KAG5382147.1"/>
    </source>
</evidence>
<feature type="compositionally biased region" description="Basic and acidic residues" evidence="5">
    <location>
        <begin position="34"/>
        <end position="52"/>
    </location>
</feature>
<feature type="compositionally biased region" description="Basic and acidic residues" evidence="5">
    <location>
        <begin position="81"/>
        <end position="90"/>
    </location>
</feature>
<feature type="compositionally biased region" description="Polar residues" evidence="5">
    <location>
        <begin position="91"/>
        <end position="106"/>
    </location>
</feature>